<organism evidence="2 3">
    <name type="scientific">Pseudomonas umsongensis</name>
    <dbReference type="NCBI Taxonomy" id="198618"/>
    <lineage>
        <taxon>Bacteria</taxon>
        <taxon>Pseudomonadati</taxon>
        <taxon>Pseudomonadota</taxon>
        <taxon>Gammaproteobacteria</taxon>
        <taxon>Pseudomonadales</taxon>
        <taxon>Pseudomonadaceae</taxon>
        <taxon>Pseudomonas</taxon>
    </lineage>
</organism>
<dbReference type="AlphaFoldDB" id="A0AAE6ZRU8"/>
<sequence>MPTQRQVLDQPLGNGMMQRHVLDPQTGEYQPYGEPFAQFSPGRGKSAKSVKADPLEAIVQHATGGTPAEDGLGSLPGGAPLANYAPQQNPVPPIVAGGAVPGNAREPMRVPGTSQQSQYPGAPAVGTIRKGYKYLGGNPADKASWSKI</sequence>
<evidence type="ECO:0000256" key="1">
    <source>
        <dbReference type="SAM" id="MobiDB-lite"/>
    </source>
</evidence>
<name>A0AAE6ZRU8_9PSED</name>
<proteinExistence type="predicted"/>
<dbReference type="EMBL" id="CP051487">
    <property type="protein sequence ID" value="QJC78212.1"/>
    <property type="molecule type" value="Genomic_DNA"/>
</dbReference>
<feature type="compositionally biased region" description="Low complexity" evidence="1">
    <location>
        <begin position="94"/>
        <end position="104"/>
    </location>
</feature>
<evidence type="ECO:0000313" key="2">
    <source>
        <dbReference type="EMBL" id="QJC78212.1"/>
    </source>
</evidence>
<feature type="compositionally biased region" description="Low complexity" evidence="1">
    <location>
        <begin position="71"/>
        <end position="82"/>
    </location>
</feature>
<dbReference type="RefSeq" id="WP_168757414.1">
    <property type="nucleotide sequence ID" value="NZ_CP051487.1"/>
</dbReference>
<dbReference type="Proteomes" id="UP000501367">
    <property type="component" value="Chromosome"/>
</dbReference>
<dbReference type="GeneID" id="72193469"/>
<dbReference type="KEGG" id="pum:HGP31_07780"/>
<feature type="region of interest" description="Disordered" evidence="1">
    <location>
        <begin position="26"/>
        <end position="51"/>
    </location>
</feature>
<evidence type="ECO:0000313" key="3">
    <source>
        <dbReference type="Proteomes" id="UP000501367"/>
    </source>
</evidence>
<feature type="region of interest" description="Disordered" evidence="1">
    <location>
        <begin position="64"/>
        <end position="123"/>
    </location>
</feature>
<protein>
    <submittedName>
        <fullName evidence="2">Uncharacterized protein</fullName>
    </submittedName>
</protein>
<gene>
    <name evidence="2" type="ORF">HGP31_07780</name>
</gene>
<accession>A0AAE6ZRU8</accession>
<reference evidence="2 3" key="1">
    <citation type="submission" date="2020-04" db="EMBL/GenBank/DDBJ databases">
        <authorList>
            <person name="Yao Y."/>
            <person name="He Z."/>
        </authorList>
    </citation>
    <scope>NUCLEOTIDE SEQUENCE [LARGE SCALE GENOMIC DNA]</scope>
    <source>
        <strain evidence="2 3">CY-1</strain>
    </source>
</reference>